<comment type="caution">
    <text evidence="1">The sequence shown here is derived from an EMBL/GenBank/DDBJ whole genome shotgun (WGS) entry which is preliminary data.</text>
</comment>
<name>A0A9P5NCW7_GYMJU</name>
<evidence type="ECO:0000313" key="1">
    <source>
        <dbReference type="EMBL" id="KAF8878126.1"/>
    </source>
</evidence>
<keyword evidence="2" id="KW-1185">Reference proteome</keyword>
<evidence type="ECO:0000313" key="2">
    <source>
        <dbReference type="Proteomes" id="UP000724874"/>
    </source>
</evidence>
<reference evidence="1" key="1">
    <citation type="submission" date="2020-11" db="EMBL/GenBank/DDBJ databases">
        <authorList>
            <consortium name="DOE Joint Genome Institute"/>
            <person name="Ahrendt S."/>
            <person name="Riley R."/>
            <person name="Andreopoulos W."/>
            <person name="LaButti K."/>
            <person name="Pangilinan J."/>
            <person name="Ruiz-duenas F.J."/>
            <person name="Barrasa J.M."/>
            <person name="Sanchez-Garcia M."/>
            <person name="Camarero S."/>
            <person name="Miyauchi S."/>
            <person name="Serrano A."/>
            <person name="Linde D."/>
            <person name="Babiker R."/>
            <person name="Drula E."/>
            <person name="Ayuso-Fernandez I."/>
            <person name="Pacheco R."/>
            <person name="Padilla G."/>
            <person name="Ferreira P."/>
            <person name="Barriuso J."/>
            <person name="Kellner H."/>
            <person name="Castanera R."/>
            <person name="Alfaro M."/>
            <person name="Ramirez L."/>
            <person name="Pisabarro A.G."/>
            <person name="Kuo A."/>
            <person name="Tritt A."/>
            <person name="Lipzen A."/>
            <person name="He G."/>
            <person name="Yan M."/>
            <person name="Ng V."/>
            <person name="Cullen D."/>
            <person name="Martin F."/>
            <person name="Rosso M.-N."/>
            <person name="Henrissat B."/>
            <person name="Hibbett D."/>
            <person name="Martinez A.T."/>
            <person name="Grigoriev I.V."/>
        </authorList>
    </citation>
    <scope>NUCLEOTIDE SEQUENCE</scope>
    <source>
        <strain evidence="1">AH 44721</strain>
    </source>
</reference>
<dbReference type="Proteomes" id="UP000724874">
    <property type="component" value="Unassembled WGS sequence"/>
</dbReference>
<protein>
    <submittedName>
        <fullName evidence="1">Uncharacterized protein</fullName>
    </submittedName>
</protein>
<gene>
    <name evidence="1" type="ORF">CPB84DRAFT_1751982</name>
</gene>
<sequence>MLGFAIRFPNLGPHILAIVQVALLSSEAINEQYPEIPKWYTYAEGFTGPWAGAERAESHVLVTCNRGRMRRVRAPGCPPESRELAGTAFPSSIGIDTEGGLMGLMRWVAQK</sequence>
<dbReference type="EMBL" id="JADNYJ010000162">
    <property type="protein sequence ID" value="KAF8878126.1"/>
    <property type="molecule type" value="Genomic_DNA"/>
</dbReference>
<dbReference type="AlphaFoldDB" id="A0A9P5NCW7"/>
<proteinExistence type="predicted"/>
<organism evidence="1 2">
    <name type="scientific">Gymnopilus junonius</name>
    <name type="common">Spectacular rustgill mushroom</name>
    <name type="synonym">Gymnopilus spectabilis subsp. junonius</name>
    <dbReference type="NCBI Taxonomy" id="109634"/>
    <lineage>
        <taxon>Eukaryota</taxon>
        <taxon>Fungi</taxon>
        <taxon>Dikarya</taxon>
        <taxon>Basidiomycota</taxon>
        <taxon>Agaricomycotina</taxon>
        <taxon>Agaricomycetes</taxon>
        <taxon>Agaricomycetidae</taxon>
        <taxon>Agaricales</taxon>
        <taxon>Agaricineae</taxon>
        <taxon>Hymenogastraceae</taxon>
        <taxon>Gymnopilus</taxon>
    </lineage>
</organism>
<accession>A0A9P5NCW7</accession>